<dbReference type="EMBL" id="GGFL01010412">
    <property type="protein sequence ID" value="MBW74590.1"/>
    <property type="molecule type" value="Transcribed_RNA"/>
</dbReference>
<accession>A0A2M4DAI6</accession>
<sequence length="69" mass="8132">MFRDVLLVFAVILLAKLQDPVAQPEDVLERSILRITEFIDPQKRSIVRFRLLERALQDLEQLLQDVLFP</sequence>
<keyword evidence="1" id="KW-0732">Signal</keyword>
<feature type="signal peptide" evidence="1">
    <location>
        <begin position="1"/>
        <end position="22"/>
    </location>
</feature>
<proteinExistence type="predicted"/>
<reference evidence="2" key="1">
    <citation type="submission" date="2018-01" db="EMBL/GenBank/DDBJ databases">
        <title>An insight into the sialome of Amazonian anophelines.</title>
        <authorList>
            <person name="Ribeiro J.M."/>
            <person name="Scarpassa V."/>
            <person name="Calvo E."/>
        </authorList>
    </citation>
    <scope>NUCLEOTIDE SEQUENCE</scope>
</reference>
<evidence type="ECO:0000256" key="1">
    <source>
        <dbReference type="SAM" id="SignalP"/>
    </source>
</evidence>
<feature type="chain" id="PRO_5014888993" evidence="1">
    <location>
        <begin position="23"/>
        <end position="69"/>
    </location>
</feature>
<name>A0A2M4DAI6_ANODA</name>
<evidence type="ECO:0000313" key="2">
    <source>
        <dbReference type="EMBL" id="MBW74590.1"/>
    </source>
</evidence>
<organism evidence="2">
    <name type="scientific">Anopheles darlingi</name>
    <name type="common">Mosquito</name>
    <dbReference type="NCBI Taxonomy" id="43151"/>
    <lineage>
        <taxon>Eukaryota</taxon>
        <taxon>Metazoa</taxon>
        <taxon>Ecdysozoa</taxon>
        <taxon>Arthropoda</taxon>
        <taxon>Hexapoda</taxon>
        <taxon>Insecta</taxon>
        <taxon>Pterygota</taxon>
        <taxon>Neoptera</taxon>
        <taxon>Endopterygota</taxon>
        <taxon>Diptera</taxon>
        <taxon>Nematocera</taxon>
        <taxon>Culicoidea</taxon>
        <taxon>Culicidae</taxon>
        <taxon>Anophelinae</taxon>
        <taxon>Anopheles</taxon>
    </lineage>
</organism>
<protein>
    <submittedName>
        <fullName evidence="2">Putative secreted protein</fullName>
    </submittedName>
</protein>
<dbReference type="AlphaFoldDB" id="A0A2M4DAI6"/>